<evidence type="ECO:0000259" key="1">
    <source>
        <dbReference type="Pfam" id="PF13649"/>
    </source>
</evidence>
<keyword evidence="2" id="KW-0808">Transferase</keyword>
<evidence type="ECO:0000313" key="2">
    <source>
        <dbReference type="EMBL" id="MFI2474622.1"/>
    </source>
</evidence>
<comment type="caution">
    <text evidence="2">The sequence shown here is derived from an EMBL/GenBank/DDBJ whole genome shotgun (WGS) entry which is preliminary data.</text>
</comment>
<reference evidence="2 3" key="1">
    <citation type="submission" date="2024-10" db="EMBL/GenBank/DDBJ databases">
        <title>The Natural Products Discovery Center: Release of the First 8490 Sequenced Strains for Exploring Actinobacteria Biosynthetic Diversity.</title>
        <authorList>
            <person name="Kalkreuter E."/>
            <person name="Kautsar S.A."/>
            <person name="Yang D."/>
            <person name="Bader C.D."/>
            <person name="Teijaro C.N."/>
            <person name="Fluegel L."/>
            <person name="Davis C.M."/>
            <person name="Simpson J.R."/>
            <person name="Lauterbach L."/>
            <person name="Steele A.D."/>
            <person name="Gui C."/>
            <person name="Meng S."/>
            <person name="Li G."/>
            <person name="Viehrig K."/>
            <person name="Ye F."/>
            <person name="Su P."/>
            <person name="Kiefer A.F."/>
            <person name="Nichols A."/>
            <person name="Cepeda A.J."/>
            <person name="Yan W."/>
            <person name="Fan B."/>
            <person name="Jiang Y."/>
            <person name="Adhikari A."/>
            <person name="Zheng C.-J."/>
            <person name="Schuster L."/>
            <person name="Cowan T.M."/>
            <person name="Smanski M.J."/>
            <person name="Chevrette M.G."/>
            <person name="De Carvalho L.P.S."/>
            <person name="Shen B."/>
        </authorList>
    </citation>
    <scope>NUCLEOTIDE SEQUENCE [LARGE SCALE GENOMIC DNA]</scope>
    <source>
        <strain evidence="2 3">NPDC019275</strain>
    </source>
</reference>
<dbReference type="GO" id="GO:0008168">
    <property type="term" value="F:methyltransferase activity"/>
    <property type="evidence" value="ECO:0007669"/>
    <property type="project" value="UniProtKB-KW"/>
</dbReference>
<organism evidence="2 3">
    <name type="scientific">Nocardia xishanensis</name>
    <dbReference type="NCBI Taxonomy" id="238964"/>
    <lineage>
        <taxon>Bacteria</taxon>
        <taxon>Bacillati</taxon>
        <taxon>Actinomycetota</taxon>
        <taxon>Actinomycetes</taxon>
        <taxon>Mycobacteriales</taxon>
        <taxon>Nocardiaceae</taxon>
        <taxon>Nocardia</taxon>
    </lineage>
</organism>
<gene>
    <name evidence="2" type="ORF">ACH49W_14700</name>
</gene>
<dbReference type="Gene3D" id="3.40.50.150">
    <property type="entry name" value="Vaccinia Virus protein VP39"/>
    <property type="match status" value="1"/>
</dbReference>
<proteinExistence type="predicted"/>
<dbReference type="EMBL" id="JBIRYO010000008">
    <property type="protein sequence ID" value="MFI2474622.1"/>
    <property type="molecule type" value="Genomic_DNA"/>
</dbReference>
<evidence type="ECO:0000313" key="3">
    <source>
        <dbReference type="Proteomes" id="UP001611415"/>
    </source>
</evidence>
<dbReference type="GO" id="GO:0032259">
    <property type="term" value="P:methylation"/>
    <property type="evidence" value="ECO:0007669"/>
    <property type="project" value="UniProtKB-KW"/>
</dbReference>
<sequence>MTADIAFYVELASRADGPLVELAIGNGRVAIPVARATGQPVIGVDTSPRMLEQATVRAAEAGVRLELRKADMRDLRLDQPAALIYCPFRALLHLNTWADRRRVFERVAASLRPGGRFAWNAFAFDHHTAARLDGARQLAPVPHTIRYTMGDNRIDLVRDDGAVSSLWWATKNEWLGLLDVAGLELEALHGGFAGEPFTEDSREYVFVARRPRGA</sequence>
<keyword evidence="2" id="KW-0489">Methyltransferase</keyword>
<dbReference type="CDD" id="cd02440">
    <property type="entry name" value="AdoMet_MTases"/>
    <property type="match status" value="1"/>
</dbReference>
<dbReference type="InterPro" id="IPR041698">
    <property type="entry name" value="Methyltransf_25"/>
</dbReference>
<dbReference type="SUPFAM" id="SSF53335">
    <property type="entry name" value="S-adenosyl-L-methionine-dependent methyltransferases"/>
    <property type="match status" value="1"/>
</dbReference>
<feature type="domain" description="Methyltransferase" evidence="1">
    <location>
        <begin position="20"/>
        <end position="115"/>
    </location>
</feature>
<dbReference type="Proteomes" id="UP001611415">
    <property type="component" value="Unassembled WGS sequence"/>
</dbReference>
<keyword evidence="3" id="KW-1185">Reference proteome</keyword>
<dbReference type="InterPro" id="IPR029063">
    <property type="entry name" value="SAM-dependent_MTases_sf"/>
</dbReference>
<dbReference type="EC" id="2.1.-.-" evidence="2"/>
<protein>
    <submittedName>
        <fullName evidence="2">Class I SAM-dependent methyltransferase</fullName>
        <ecNumber evidence="2">2.1.-.-</ecNumber>
    </submittedName>
</protein>
<accession>A0ABW7X0M4</accession>
<dbReference type="RefSeq" id="WP_357402561.1">
    <property type="nucleotide sequence ID" value="NZ_JBEYCD010000003.1"/>
</dbReference>
<dbReference type="Pfam" id="PF13649">
    <property type="entry name" value="Methyltransf_25"/>
    <property type="match status" value="1"/>
</dbReference>
<name>A0ABW7X0M4_9NOCA</name>